<dbReference type="AlphaFoldDB" id="A0A1L6THE5"/>
<dbReference type="InterPro" id="IPR015421">
    <property type="entry name" value="PyrdxlP-dep_Trfase_major"/>
</dbReference>
<dbReference type="InterPro" id="IPR050087">
    <property type="entry name" value="AON_synthase_class-II"/>
</dbReference>
<organism evidence="5 6">
    <name type="scientific">Piscirickettsia salmonis</name>
    <dbReference type="NCBI Taxonomy" id="1238"/>
    <lineage>
        <taxon>Bacteria</taxon>
        <taxon>Pseudomonadati</taxon>
        <taxon>Pseudomonadota</taxon>
        <taxon>Gammaproteobacteria</taxon>
        <taxon>Thiotrichales</taxon>
        <taxon>Piscirickettsiaceae</taxon>
        <taxon>Piscirickettsia</taxon>
    </lineage>
</organism>
<evidence type="ECO:0000256" key="3">
    <source>
        <dbReference type="ARBA" id="ARBA00022898"/>
    </source>
</evidence>
<dbReference type="InterPro" id="IPR015424">
    <property type="entry name" value="PyrdxlP-dep_Trfase"/>
</dbReference>
<dbReference type="Gene3D" id="3.40.640.10">
    <property type="entry name" value="Type I PLP-dependent aspartate aminotransferase-like (Major domain)"/>
    <property type="match status" value="1"/>
</dbReference>
<protein>
    <submittedName>
        <fullName evidence="5">Aminotransferase class I and II family protein</fullName>
    </submittedName>
</protein>
<dbReference type="RefSeq" id="WP_017377349.1">
    <property type="nucleotide sequence ID" value="NZ_CP012508.1"/>
</dbReference>
<evidence type="ECO:0000256" key="2">
    <source>
        <dbReference type="ARBA" id="ARBA00022679"/>
    </source>
</evidence>
<sequence>MALFAKLESQLMVHQEKQRMRIRYSMQQGEHGRCQVADECYVNFASNDYLGLSQHHALKQAAVQAINHYGVGSGSSAQVTGFHPEHEALQKELAEWLQVDAVLLYSSGYMANIGTLTALLSSEAPVIHDRENHASLLDGSLQAHAHIRRFAHNNMQDLTRLVKKLTMRDMFQQTDESRNEDPAGTPTKRNLWVISEALFSMDGHQVPMAELLGLIERYRVNVLLDETHSLGIFGEQGRGLSACLSQLPENGLMTAGLGKAFGVMGGIAAGSCCLIEYLTQFSRSAIYTTAQPPAWAAAARASLALIRSREGDELRERLQANIDYFLALCKKQGVAYEEGSLSPIQVIILKTEQRALQWQQALKEQGFWVAAMRPPSVAQGASRLRITVTAAHCKADIQRFVEALAYLQEQAL</sequence>
<reference evidence="5 6" key="1">
    <citation type="journal article" date="2014" name="Genome Announc.">
        <title>Comparative Genome Analysis of Two Isolates of the Fish Pathogen Piscirickettsia salmonis from Different Hosts Reveals Major Differences in Virulence-Associated Secretion Systems.</title>
        <authorList>
            <person name="Bohle H."/>
            <person name="Henriquez P."/>
            <person name="Grothusen H."/>
            <person name="Navas E."/>
            <person name="Sandoval A."/>
            <person name="Bustamante F."/>
            <person name="Bustos P."/>
            <person name="Mancilla M."/>
        </authorList>
    </citation>
    <scope>NUCLEOTIDE SEQUENCE [LARGE SCALE GENOMIC DNA]</scope>
    <source>
        <strain evidence="6">B1-32597</strain>
    </source>
</reference>
<dbReference type="InterPro" id="IPR004839">
    <property type="entry name" value="Aminotransferase_I/II_large"/>
</dbReference>
<keyword evidence="2" id="KW-0808">Transferase</keyword>
<dbReference type="Gene3D" id="3.90.1150.10">
    <property type="entry name" value="Aspartate Aminotransferase, domain 1"/>
    <property type="match status" value="1"/>
</dbReference>
<name>A0A1L6THE5_PISSA</name>
<dbReference type="GO" id="GO:0008710">
    <property type="term" value="F:8-amino-7-oxononanoate synthase activity"/>
    <property type="evidence" value="ECO:0007669"/>
    <property type="project" value="TreeGrafter"/>
</dbReference>
<proteinExistence type="predicted"/>
<gene>
    <name evidence="5" type="ORF">KU39_2712</name>
</gene>
<dbReference type="InterPro" id="IPR015422">
    <property type="entry name" value="PyrdxlP-dep_Trfase_small"/>
</dbReference>
<dbReference type="PANTHER" id="PTHR13693:SF100">
    <property type="entry name" value="8-AMINO-7-OXONONANOATE SYNTHASE"/>
    <property type="match status" value="1"/>
</dbReference>
<dbReference type="Pfam" id="PF00155">
    <property type="entry name" value="Aminotran_1_2"/>
    <property type="match status" value="1"/>
</dbReference>
<dbReference type="GO" id="GO:0030170">
    <property type="term" value="F:pyridoxal phosphate binding"/>
    <property type="evidence" value="ECO:0007669"/>
    <property type="project" value="InterPro"/>
</dbReference>
<evidence type="ECO:0000259" key="4">
    <source>
        <dbReference type="Pfam" id="PF00155"/>
    </source>
</evidence>
<dbReference type="SUPFAM" id="SSF53383">
    <property type="entry name" value="PLP-dependent transferases"/>
    <property type="match status" value="1"/>
</dbReference>
<keyword evidence="3" id="KW-0663">Pyridoxal phosphate</keyword>
<dbReference type="OrthoDB" id="9807157at2"/>
<keyword evidence="5" id="KW-0032">Aminotransferase</keyword>
<dbReference type="GO" id="GO:0009102">
    <property type="term" value="P:biotin biosynthetic process"/>
    <property type="evidence" value="ECO:0007669"/>
    <property type="project" value="TreeGrafter"/>
</dbReference>
<dbReference type="GO" id="GO:0008483">
    <property type="term" value="F:transaminase activity"/>
    <property type="evidence" value="ECO:0007669"/>
    <property type="project" value="UniProtKB-KW"/>
</dbReference>
<evidence type="ECO:0000313" key="5">
    <source>
        <dbReference type="EMBL" id="ALB23888.1"/>
    </source>
</evidence>
<dbReference type="EMBL" id="CP012508">
    <property type="protein sequence ID" value="ALB23888.1"/>
    <property type="molecule type" value="Genomic_DNA"/>
</dbReference>
<feature type="domain" description="Aminotransferase class I/classII large" evidence="4">
    <location>
        <begin position="42"/>
        <end position="404"/>
    </location>
</feature>
<evidence type="ECO:0000256" key="1">
    <source>
        <dbReference type="ARBA" id="ARBA00001933"/>
    </source>
</evidence>
<dbReference type="PANTHER" id="PTHR13693">
    <property type="entry name" value="CLASS II AMINOTRANSFERASE/8-AMINO-7-OXONONANOATE SYNTHASE"/>
    <property type="match status" value="1"/>
</dbReference>
<accession>A0A1L6THE5</accession>
<evidence type="ECO:0000313" key="6">
    <source>
        <dbReference type="Proteomes" id="UP000029558"/>
    </source>
</evidence>
<comment type="cofactor">
    <cofactor evidence="1">
        <name>pyridoxal 5'-phosphate</name>
        <dbReference type="ChEBI" id="CHEBI:597326"/>
    </cofactor>
</comment>
<dbReference type="Proteomes" id="UP000029558">
    <property type="component" value="Chromosome"/>
</dbReference>